<protein>
    <submittedName>
        <fullName evidence="2">DUF4139 domain-containing protein</fullName>
    </submittedName>
</protein>
<sequence length="427" mass="46339">MRRLLVLAAALSLGGAMATDIRIYPSFTEVREPVSAAGTTLTVALPQEAWAGVIGGSLDLEGLAFNSALQKLDPNWLSTLEGKTVYLRREDGKTEPVTLVRARDLLVRDASGRYFTARYEQLQFDVVPPTNPLSPSQTLVFNLKAPGSGVLSYLTRSVTWAPRYTLKASDAGAQLSALADIRNGTDLPYDIKTTELYAGDVTVQGRPEMEDMGAGRVMTTAAPVMAAPAPRIQNGGDLRGLYRYTLSTPFTLPASSVVSLPFLTPKLSTFERYVGLNTYFGTEPQEGTLNRFYRFKADDRLPAGPITVREDGRIVGQTNIGEARKGAEVEFSLGNDPDVAYTRTVQRTAQVKDAKGNVTRTTYKVTYAFESSKTRQVRAEITERVGGRRIIIDTAAPVQNQGVATLKVDVPAGGKVSRSFTVVIDNS</sequence>
<feature type="signal peptide" evidence="1">
    <location>
        <begin position="1"/>
        <end position="18"/>
    </location>
</feature>
<name>A0ABV9I4T1_9DEIO</name>
<dbReference type="Proteomes" id="UP001595952">
    <property type="component" value="Unassembled WGS sequence"/>
</dbReference>
<dbReference type="RefSeq" id="WP_380059774.1">
    <property type="nucleotide sequence ID" value="NZ_JBHSEI010000001.1"/>
</dbReference>
<organism evidence="2 3">
    <name type="scientific">Deinococcus hohokamensis</name>
    <dbReference type="NCBI Taxonomy" id="309883"/>
    <lineage>
        <taxon>Bacteria</taxon>
        <taxon>Thermotogati</taxon>
        <taxon>Deinococcota</taxon>
        <taxon>Deinococci</taxon>
        <taxon>Deinococcales</taxon>
        <taxon>Deinococcaceae</taxon>
        <taxon>Deinococcus</taxon>
    </lineage>
</organism>
<gene>
    <name evidence="2" type="ORF">ACFO0D_00090</name>
</gene>
<evidence type="ECO:0000313" key="2">
    <source>
        <dbReference type="EMBL" id="MFC4636726.1"/>
    </source>
</evidence>
<accession>A0ABV9I4T1</accession>
<reference evidence="3" key="1">
    <citation type="journal article" date="2019" name="Int. J. Syst. Evol. Microbiol.">
        <title>The Global Catalogue of Microorganisms (GCM) 10K type strain sequencing project: providing services to taxonomists for standard genome sequencing and annotation.</title>
        <authorList>
            <consortium name="The Broad Institute Genomics Platform"/>
            <consortium name="The Broad Institute Genome Sequencing Center for Infectious Disease"/>
            <person name="Wu L."/>
            <person name="Ma J."/>
        </authorList>
    </citation>
    <scope>NUCLEOTIDE SEQUENCE [LARGE SCALE GENOMIC DNA]</scope>
    <source>
        <strain evidence="3">CCUG 55995</strain>
    </source>
</reference>
<dbReference type="EMBL" id="JBHSEI010000001">
    <property type="protein sequence ID" value="MFC4636726.1"/>
    <property type="molecule type" value="Genomic_DNA"/>
</dbReference>
<dbReference type="PANTHER" id="PTHR38075">
    <property type="entry name" value="DUF4139 DOMAIN-CONTAINING PROTEIN"/>
    <property type="match status" value="1"/>
</dbReference>
<dbReference type="PANTHER" id="PTHR38075:SF1">
    <property type="entry name" value="DUF4139 DOMAIN-CONTAINING PROTEIN"/>
    <property type="match status" value="1"/>
</dbReference>
<keyword evidence="3" id="KW-1185">Reference proteome</keyword>
<comment type="caution">
    <text evidence="2">The sequence shown here is derived from an EMBL/GenBank/DDBJ whole genome shotgun (WGS) entry which is preliminary data.</text>
</comment>
<evidence type="ECO:0000313" key="3">
    <source>
        <dbReference type="Proteomes" id="UP001595952"/>
    </source>
</evidence>
<evidence type="ECO:0000256" key="1">
    <source>
        <dbReference type="SAM" id="SignalP"/>
    </source>
</evidence>
<feature type="chain" id="PRO_5046477888" evidence="1">
    <location>
        <begin position="19"/>
        <end position="427"/>
    </location>
</feature>
<proteinExistence type="predicted"/>
<keyword evidence="1" id="KW-0732">Signal</keyword>